<keyword evidence="2" id="KW-0418">Kinase</keyword>
<accession>A0A553V289</accession>
<comment type="caution">
    <text evidence="2">The sequence shown here is derived from an EMBL/GenBank/DDBJ whole genome shotgun (WGS) entry which is preliminary data.</text>
</comment>
<dbReference type="RefSeq" id="WP_120947797.1">
    <property type="nucleotide sequence ID" value="NZ_QXQP01000004.1"/>
</dbReference>
<protein>
    <submittedName>
        <fullName evidence="2">Cell wall metabolism sensor histidine kinase WalK</fullName>
    </submittedName>
</protein>
<dbReference type="GO" id="GO:0016301">
    <property type="term" value="F:kinase activity"/>
    <property type="evidence" value="ECO:0007669"/>
    <property type="project" value="UniProtKB-KW"/>
</dbReference>
<keyword evidence="3" id="KW-1185">Reference proteome</keyword>
<gene>
    <name evidence="2" type="ORF">FNE76_00990</name>
</gene>
<feature type="compositionally biased region" description="Polar residues" evidence="1">
    <location>
        <begin position="31"/>
        <end position="52"/>
    </location>
</feature>
<dbReference type="AlphaFoldDB" id="A0A553V289"/>
<reference evidence="2 3" key="3">
    <citation type="submission" date="2019-07" db="EMBL/GenBank/DDBJ databases">
        <authorList>
            <person name="Papic B."/>
        </authorList>
    </citation>
    <scope>NUCLEOTIDE SEQUENCE [LARGE SCALE GENOMIC DNA]</scope>
    <source>
        <strain evidence="2 3">L8b</strain>
    </source>
</reference>
<reference evidence="3" key="2">
    <citation type="submission" date="2019-07" db="EMBL/GenBank/DDBJ databases">
        <title>Helicobacter labacensis sp. nov., Helicobacter mehlei sp. nov. and Helicobacter vulpis sp. nov., isolated from gastric mucosa of red fox (Vulpis vulpis).</title>
        <authorList>
            <person name="Papic B."/>
        </authorList>
    </citation>
    <scope>NUCLEOTIDE SEQUENCE [LARGE SCALE GENOMIC DNA]</scope>
    <source>
        <strain evidence="3">L8b</strain>
    </source>
</reference>
<evidence type="ECO:0000313" key="3">
    <source>
        <dbReference type="Proteomes" id="UP000319322"/>
    </source>
</evidence>
<organism evidence="2 3">
    <name type="scientific">Helicobacter mehlei</name>
    <dbReference type="NCBI Taxonomy" id="2316080"/>
    <lineage>
        <taxon>Bacteria</taxon>
        <taxon>Pseudomonadati</taxon>
        <taxon>Campylobacterota</taxon>
        <taxon>Epsilonproteobacteria</taxon>
        <taxon>Campylobacterales</taxon>
        <taxon>Helicobacteraceae</taxon>
        <taxon>Helicobacter</taxon>
    </lineage>
</organism>
<name>A0A553V289_9HELI</name>
<feature type="region of interest" description="Disordered" evidence="1">
    <location>
        <begin position="28"/>
        <end position="109"/>
    </location>
</feature>
<reference evidence="2 3" key="1">
    <citation type="submission" date="2019-07" db="EMBL/GenBank/DDBJ databases">
        <title>Helicobacter labacensis sp. nov., Helicobacter mehlei sp. nov. and Helicobacter vulpis sp. nov., isolated from gastric mucosa of red fox (Vulpis vulpis).</title>
        <authorList>
            <person name="Kusar D."/>
            <person name="Gruntar I."/>
            <person name="Pate M."/>
            <person name="Zajc U."/>
            <person name="Ocepek M."/>
        </authorList>
    </citation>
    <scope>NUCLEOTIDE SEQUENCE [LARGE SCALE GENOMIC DNA]</scope>
    <source>
        <strain evidence="2 3">L8b</strain>
    </source>
</reference>
<evidence type="ECO:0000313" key="2">
    <source>
        <dbReference type="EMBL" id="TSA86540.1"/>
    </source>
</evidence>
<dbReference type="OrthoDB" id="5327181at2"/>
<feature type="compositionally biased region" description="Basic and acidic residues" evidence="1">
    <location>
        <begin position="62"/>
        <end position="81"/>
    </location>
</feature>
<evidence type="ECO:0000256" key="1">
    <source>
        <dbReference type="SAM" id="MobiDB-lite"/>
    </source>
</evidence>
<keyword evidence="2" id="KW-0808">Transferase</keyword>
<dbReference type="EMBL" id="VKGC01000002">
    <property type="protein sequence ID" value="TSA86540.1"/>
    <property type="molecule type" value="Genomic_DNA"/>
</dbReference>
<proteinExistence type="predicted"/>
<sequence>MDTGRFLRGLGVLFLSVVGVLALHACKDTSKSSSQQPTQAKGANQQASKETPQQQQATQDATLEKSLEHKIDDEKTTEKVDNIINEENAIQDATQGTGPIYTPQGGNILQNWTNHQDNLASPLNGNY</sequence>
<dbReference type="Proteomes" id="UP000319322">
    <property type="component" value="Unassembled WGS sequence"/>
</dbReference>